<keyword evidence="5" id="KW-0175">Coiled coil</keyword>
<evidence type="ECO:0000256" key="7">
    <source>
        <dbReference type="ARBA" id="ARBA00023212"/>
    </source>
</evidence>
<evidence type="ECO:0000256" key="10">
    <source>
        <dbReference type="SAM" id="MobiDB-lite"/>
    </source>
</evidence>
<sequence length="774" mass="87988">MTPETPSSSGSTSLRPGSVSDERLMVAVRIRPLKHDENQRTLFALDKKHVIISEEAADKGDTLRFKRGNDKKYSFDVVFDENSTQEEVYDVTTKPLVKNILNGYNATVFAYGPTGTGKTHTMVGNPNEPGIMLRALNDLFNAVKGNEDQYTVTMSYLEIYNEQIRDLLNPSSGYLDLREDSRGKNIQVAGLSEISTTSTNEVMSLLQKGNKARTVEPTAMNKTSSRSHALLSVTVKHTTPIDNEKDHLKMCMKQGRLFMIDLAGSERANKTKNRGKRLQEGAHINRSLLALGNCINALSGGARYVNFRDSKLTRLLKEALGGNCRTVMIAHVSPALSQREETKNTLVYADRANHISNKVERNMFDVSYHVTQYQTVINELRGEISRLQSKMTEERPRSGDIRRISAEQRNNEVRNLREQIVSTFKEQMKLRRKLMEIDSHLLSLGMDAERQHLIISHWESRNSKLYKNHVNISRAQTQQSVRKKKYEGFHSADHLNEIAEEGFENEEDDEEGEVEGDAAVQLAWAELGEIEREQERWSELRSHIEEKLELCRERGVALEDKLPALLSSDDEREILALMCRVHELEADKMALQSERLVRQHELRRRDLVILRYDRQRQLSEDIITRQRKIIEDSNITIPQELQELYNSYQQEIHASTYADSSFSPTVSPNKLPPVSKIYSDPIFRRIVSSEISSEGSPPSSAESEAENYPLPLLNDTSIDRVMGHPVSRPGASMRLPPLHPPSPPVRGNRTLPASAENGWNQKNLKRSQSERNLL</sequence>
<dbReference type="InterPro" id="IPR027640">
    <property type="entry name" value="Kinesin-like_fam"/>
</dbReference>
<dbReference type="SUPFAM" id="SSF52540">
    <property type="entry name" value="P-loop containing nucleoside triphosphate hydrolases"/>
    <property type="match status" value="1"/>
</dbReference>
<dbReference type="OrthoDB" id="3176171at2759"/>
<dbReference type="SMART" id="SM00129">
    <property type="entry name" value="KISc"/>
    <property type="match status" value="1"/>
</dbReference>
<dbReference type="AlphaFoldDB" id="A0A1W4XA97"/>
<evidence type="ECO:0000256" key="4">
    <source>
        <dbReference type="ARBA" id="ARBA00022840"/>
    </source>
</evidence>
<evidence type="ECO:0000256" key="3">
    <source>
        <dbReference type="ARBA" id="ARBA00022741"/>
    </source>
</evidence>
<dbReference type="GO" id="GO:0003777">
    <property type="term" value="F:microtubule motor activity"/>
    <property type="evidence" value="ECO:0007669"/>
    <property type="project" value="InterPro"/>
</dbReference>
<feature type="binding site" evidence="8">
    <location>
        <begin position="112"/>
        <end position="119"/>
    </location>
    <ligand>
        <name>ATP</name>
        <dbReference type="ChEBI" id="CHEBI:30616"/>
    </ligand>
</feature>
<dbReference type="PANTHER" id="PTHR47968">
    <property type="entry name" value="CENTROMERE PROTEIN E"/>
    <property type="match status" value="1"/>
</dbReference>
<dbReference type="FunCoup" id="A0A1W4XA97">
    <property type="interactions" value="5"/>
</dbReference>
<dbReference type="GO" id="GO:0005874">
    <property type="term" value="C:microtubule"/>
    <property type="evidence" value="ECO:0007669"/>
    <property type="project" value="UniProtKB-KW"/>
</dbReference>
<dbReference type="InterPro" id="IPR019821">
    <property type="entry name" value="Kinesin_motor_CS"/>
</dbReference>
<evidence type="ECO:0000256" key="5">
    <source>
        <dbReference type="ARBA" id="ARBA00023054"/>
    </source>
</evidence>
<feature type="domain" description="Kinesin motor" evidence="11">
    <location>
        <begin position="23"/>
        <end position="355"/>
    </location>
</feature>
<keyword evidence="3 8" id="KW-0547">Nucleotide-binding</keyword>
<dbReference type="InterPro" id="IPR001752">
    <property type="entry name" value="Kinesin_motor_dom"/>
</dbReference>
<dbReference type="InParanoid" id="A0A1W4XA97"/>
<evidence type="ECO:0000259" key="11">
    <source>
        <dbReference type="PROSITE" id="PS50067"/>
    </source>
</evidence>
<dbReference type="KEGG" id="apln:108740058"/>
<keyword evidence="12" id="KW-1185">Reference proteome</keyword>
<dbReference type="PROSITE" id="PS00411">
    <property type="entry name" value="KINESIN_MOTOR_1"/>
    <property type="match status" value="1"/>
</dbReference>
<comment type="similarity">
    <text evidence="8 9">Belongs to the TRAFAC class myosin-kinesin ATPase superfamily. Kinesin family.</text>
</comment>
<dbReference type="PRINTS" id="PR00380">
    <property type="entry name" value="KINESINHEAVY"/>
</dbReference>
<gene>
    <name evidence="13" type="primary">LOC108740058</name>
</gene>
<reference evidence="13" key="1">
    <citation type="submission" date="2025-08" db="UniProtKB">
        <authorList>
            <consortium name="RefSeq"/>
        </authorList>
    </citation>
    <scope>IDENTIFICATION</scope>
    <source>
        <tissue evidence="13">Entire body</tissue>
    </source>
</reference>
<keyword evidence="7" id="KW-0963">Cytoplasm</keyword>
<organism evidence="12 13">
    <name type="scientific">Agrilus planipennis</name>
    <name type="common">Emerald ash borer</name>
    <name type="synonym">Agrilus marcopoli</name>
    <dbReference type="NCBI Taxonomy" id="224129"/>
    <lineage>
        <taxon>Eukaryota</taxon>
        <taxon>Metazoa</taxon>
        <taxon>Ecdysozoa</taxon>
        <taxon>Arthropoda</taxon>
        <taxon>Hexapoda</taxon>
        <taxon>Insecta</taxon>
        <taxon>Pterygota</taxon>
        <taxon>Neoptera</taxon>
        <taxon>Endopterygota</taxon>
        <taxon>Coleoptera</taxon>
        <taxon>Polyphaga</taxon>
        <taxon>Elateriformia</taxon>
        <taxon>Buprestoidea</taxon>
        <taxon>Buprestidae</taxon>
        <taxon>Agrilinae</taxon>
        <taxon>Agrilus</taxon>
    </lineage>
</organism>
<evidence type="ECO:0000313" key="12">
    <source>
        <dbReference type="Proteomes" id="UP000192223"/>
    </source>
</evidence>
<dbReference type="PROSITE" id="PS50067">
    <property type="entry name" value="KINESIN_MOTOR_2"/>
    <property type="match status" value="1"/>
</dbReference>
<evidence type="ECO:0000256" key="1">
    <source>
        <dbReference type="ARBA" id="ARBA00004245"/>
    </source>
</evidence>
<evidence type="ECO:0000256" key="6">
    <source>
        <dbReference type="ARBA" id="ARBA00023175"/>
    </source>
</evidence>
<dbReference type="RefSeq" id="XP_018329742.1">
    <property type="nucleotide sequence ID" value="XM_018474240.1"/>
</dbReference>
<dbReference type="PANTHER" id="PTHR47968:SF13">
    <property type="entry name" value="KINESIN-LIKE PROTEIN KIF19 ISOFORM X1"/>
    <property type="match status" value="1"/>
</dbReference>
<keyword evidence="4 8" id="KW-0067">ATP-binding</keyword>
<accession>A0A1W4XA97</accession>
<dbReference type="Gene3D" id="3.40.850.10">
    <property type="entry name" value="Kinesin motor domain"/>
    <property type="match status" value="1"/>
</dbReference>
<evidence type="ECO:0000256" key="2">
    <source>
        <dbReference type="ARBA" id="ARBA00022701"/>
    </source>
</evidence>
<evidence type="ECO:0000256" key="8">
    <source>
        <dbReference type="PROSITE-ProRule" id="PRU00283"/>
    </source>
</evidence>
<dbReference type="Proteomes" id="UP000192223">
    <property type="component" value="Unplaced"/>
</dbReference>
<evidence type="ECO:0000313" key="13">
    <source>
        <dbReference type="RefSeq" id="XP_018329742.1"/>
    </source>
</evidence>
<dbReference type="GO" id="GO:0007018">
    <property type="term" value="P:microtubule-based movement"/>
    <property type="evidence" value="ECO:0007669"/>
    <property type="project" value="InterPro"/>
</dbReference>
<dbReference type="GO" id="GO:0005524">
    <property type="term" value="F:ATP binding"/>
    <property type="evidence" value="ECO:0007669"/>
    <property type="project" value="UniProtKB-UniRule"/>
</dbReference>
<name>A0A1W4XA97_AGRPL</name>
<keyword evidence="2 9" id="KW-0493">Microtubule</keyword>
<dbReference type="InterPro" id="IPR027417">
    <property type="entry name" value="P-loop_NTPase"/>
</dbReference>
<proteinExistence type="inferred from homology"/>
<dbReference type="GO" id="GO:0008017">
    <property type="term" value="F:microtubule binding"/>
    <property type="evidence" value="ECO:0007669"/>
    <property type="project" value="InterPro"/>
</dbReference>
<dbReference type="InterPro" id="IPR036961">
    <property type="entry name" value="Kinesin_motor_dom_sf"/>
</dbReference>
<keyword evidence="6 8" id="KW-0505">Motor protein</keyword>
<keyword evidence="7" id="KW-0206">Cytoskeleton</keyword>
<protein>
    <recommendedName>
        <fullName evidence="9">Kinesin-like protein</fullName>
    </recommendedName>
</protein>
<feature type="region of interest" description="Disordered" evidence="10">
    <location>
        <begin position="713"/>
        <end position="774"/>
    </location>
</feature>
<dbReference type="FunFam" id="3.40.850.10:FF:000056">
    <property type="entry name" value="Kinesin-like protein"/>
    <property type="match status" value="1"/>
</dbReference>
<dbReference type="GeneID" id="108740058"/>
<dbReference type="STRING" id="224129.A0A1W4XA97"/>
<comment type="subcellular location">
    <subcellularLocation>
        <location evidence="1">Cytoplasm</location>
        <location evidence="1">Cytoskeleton</location>
    </subcellularLocation>
</comment>
<dbReference type="Pfam" id="PF00225">
    <property type="entry name" value="Kinesin"/>
    <property type="match status" value="1"/>
</dbReference>
<evidence type="ECO:0000256" key="9">
    <source>
        <dbReference type="RuleBase" id="RU000394"/>
    </source>
</evidence>